<evidence type="ECO:0000259" key="3">
    <source>
        <dbReference type="SMART" id="SM01329"/>
    </source>
</evidence>
<dbReference type="GO" id="GO:0006099">
    <property type="term" value="P:tricarboxylic acid cycle"/>
    <property type="evidence" value="ECO:0007669"/>
    <property type="project" value="TreeGrafter"/>
</dbReference>
<evidence type="ECO:0000313" key="4">
    <source>
        <dbReference type="EMBL" id="QDU59814.1"/>
    </source>
</evidence>
<dbReference type="Proteomes" id="UP000317093">
    <property type="component" value="Chromosome"/>
</dbReference>
<dbReference type="EC" id="1.1.1.42" evidence="4"/>
<feature type="domain" description="Isopropylmalate dehydrogenase-like" evidence="3">
    <location>
        <begin position="3"/>
        <end position="355"/>
    </location>
</feature>
<accession>A0A518AYL5</accession>
<dbReference type="GO" id="GO:0000287">
    <property type="term" value="F:magnesium ion binding"/>
    <property type="evidence" value="ECO:0007669"/>
    <property type="project" value="InterPro"/>
</dbReference>
<dbReference type="PROSITE" id="PS00470">
    <property type="entry name" value="IDH_IMDH"/>
    <property type="match status" value="1"/>
</dbReference>
<sequence>MHHVTLIPGDGTGPELCEAARRCIDATGVSIQWDVHQAGSDALQKEGTALPARTLDSIRRNKVALKGPVSTPSGPGVRSVNVTLRQELDLFACLRPCRRYEGVASRYDDADVDLVIIRENTEDLYVGVEFEAGKPVTMELVDQINRFSHRKVRRDTGLSIKPISEARSRRIVRFAFNYARKFGRKRVTAVHKANIMKCTDGLFLQVARELAREFPDIEFEDRIIDNVCMQLVLKPEQFDILVLPNLYGDIISDLAAGIVGGIGIAPSGNIGDKAAVFEPTHGSAPKYKGQNRVNPTALILSSAMMLRHLGEVDAAARLEKAVAAVIAEGVSVTYDLKPSKDQTQAVGTREMVDAIIAHMPS</sequence>
<reference evidence="4 5" key="1">
    <citation type="submission" date="2019-02" db="EMBL/GenBank/DDBJ databases">
        <title>Deep-cultivation of Planctomycetes and their phenomic and genomic characterization uncovers novel biology.</title>
        <authorList>
            <person name="Wiegand S."/>
            <person name="Jogler M."/>
            <person name="Boedeker C."/>
            <person name="Pinto D."/>
            <person name="Vollmers J."/>
            <person name="Rivas-Marin E."/>
            <person name="Kohn T."/>
            <person name="Peeters S.H."/>
            <person name="Heuer A."/>
            <person name="Rast P."/>
            <person name="Oberbeckmann S."/>
            <person name="Bunk B."/>
            <person name="Jeske O."/>
            <person name="Meyerdierks A."/>
            <person name="Storesund J.E."/>
            <person name="Kallscheuer N."/>
            <person name="Luecker S."/>
            <person name="Lage O.M."/>
            <person name="Pohl T."/>
            <person name="Merkel B.J."/>
            <person name="Hornburger P."/>
            <person name="Mueller R.-W."/>
            <person name="Bruemmer F."/>
            <person name="Labrenz M."/>
            <person name="Spormann A.M."/>
            <person name="Op den Camp H."/>
            <person name="Overmann J."/>
            <person name="Amann R."/>
            <person name="Jetten M.S.M."/>
            <person name="Mascher T."/>
            <person name="Medema M.H."/>
            <person name="Devos D.P."/>
            <person name="Kaster A.-K."/>
            <person name="Ovreas L."/>
            <person name="Rohde M."/>
            <person name="Galperin M.Y."/>
            <person name="Jogler C."/>
        </authorList>
    </citation>
    <scope>NUCLEOTIDE SEQUENCE [LARGE SCALE GENOMIC DNA]</scope>
    <source>
        <strain evidence="4 5">Pan216</strain>
    </source>
</reference>
<evidence type="ECO:0000256" key="1">
    <source>
        <dbReference type="ARBA" id="ARBA00007769"/>
    </source>
</evidence>
<evidence type="ECO:0000313" key="5">
    <source>
        <dbReference type="Proteomes" id="UP000317093"/>
    </source>
</evidence>
<dbReference type="PANTHER" id="PTHR11835">
    <property type="entry name" value="DECARBOXYLATING DEHYDROGENASES-ISOCITRATE, ISOPROPYLMALATE, TARTRATE"/>
    <property type="match status" value="1"/>
</dbReference>
<dbReference type="GO" id="GO:0004449">
    <property type="term" value="F:isocitrate dehydrogenase (NAD+) activity"/>
    <property type="evidence" value="ECO:0007669"/>
    <property type="project" value="TreeGrafter"/>
</dbReference>
<dbReference type="SMART" id="SM01329">
    <property type="entry name" value="Iso_dh"/>
    <property type="match status" value="1"/>
</dbReference>
<dbReference type="Pfam" id="PF00180">
    <property type="entry name" value="Iso_dh"/>
    <property type="match status" value="1"/>
</dbReference>
<organism evidence="4 5">
    <name type="scientific">Kolteria novifilia</name>
    <dbReference type="NCBI Taxonomy" id="2527975"/>
    <lineage>
        <taxon>Bacteria</taxon>
        <taxon>Pseudomonadati</taxon>
        <taxon>Planctomycetota</taxon>
        <taxon>Planctomycetia</taxon>
        <taxon>Kolteriales</taxon>
        <taxon>Kolteriaceae</taxon>
        <taxon>Kolteria</taxon>
    </lineage>
</organism>
<keyword evidence="5" id="KW-1185">Reference proteome</keyword>
<dbReference type="Gene3D" id="3.40.718.10">
    <property type="entry name" value="Isopropylmalate Dehydrogenase"/>
    <property type="match status" value="1"/>
</dbReference>
<dbReference type="AlphaFoldDB" id="A0A518AYL5"/>
<dbReference type="OrthoDB" id="9806254at2"/>
<gene>
    <name evidence="4" type="primary">icd_1</name>
    <name evidence="4" type="ORF">Pan216_06470</name>
</gene>
<dbReference type="EMBL" id="CP036279">
    <property type="protein sequence ID" value="QDU59814.1"/>
    <property type="molecule type" value="Genomic_DNA"/>
</dbReference>
<proteinExistence type="inferred from homology"/>
<dbReference type="GO" id="GO:0004450">
    <property type="term" value="F:isocitrate dehydrogenase (NADP+) activity"/>
    <property type="evidence" value="ECO:0007669"/>
    <property type="project" value="UniProtKB-EC"/>
</dbReference>
<dbReference type="InterPro" id="IPR019818">
    <property type="entry name" value="IsoCit/isopropylmalate_DH_CS"/>
</dbReference>
<dbReference type="KEGG" id="knv:Pan216_06470"/>
<dbReference type="RefSeq" id="WP_145254688.1">
    <property type="nucleotide sequence ID" value="NZ_CP036279.1"/>
</dbReference>
<name>A0A518AYL5_9BACT</name>
<dbReference type="PANTHER" id="PTHR11835:SF34">
    <property type="entry name" value="ISOCITRATE DEHYDROGENASE [NAD] SUBUNIT ALPHA, MITOCHONDRIAL"/>
    <property type="match status" value="1"/>
</dbReference>
<keyword evidence="2 4" id="KW-0560">Oxidoreductase</keyword>
<dbReference type="InterPro" id="IPR024084">
    <property type="entry name" value="IsoPropMal-DH-like_dom"/>
</dbReference>
<dbReference type="GO" id="GO:0006102">
    <property type="term" value="P:isocitrate metabolic process"/>
    <property type="evidence" value="ECO:0007669"/>
    <property type="project" value="TreeGrafter"/>
</dbReference>
<dbReference type="GO" id="GO:0051287">
    <property type="term" value="F:NAD binding"/>
    <property type="evidence" value="ECO:0007669"/>
    <property type="project" value="InterPro"/>
</dbReference>
<evidence type="ECO:0000256" key="2">
    <source>
        <dbReference type="ARBA" id="ARBA00023002"/>
    </source>
</evidence>
<comment type="similarity">
    <text evidence="1">Belongs to the isocitrate and isopropylmalate dehydrogenases family.</text>
</comment>
<dbReference type="SUPFAM" id="SSF53659">
    <property type="entry name" value="Isocitrate/Isopropylmalate dehydrogenase-like"/>
    <property type="match status" value="1"/>
</dbReference>
<protein>
    <submittedName>
        <fullName evidence="4">Isocitrate dehydrogenase [NADP]</fullName>
        <ecNumber evidence="4">1.1.1.42</ecNumber>
    </submittedName>
</protein>